<evidence type="ECO:0000256" key="16">
    <source>
        <dbReference type="ARBA" id="ARBA00029440"/>
    </source>
</evidence>
<dbReference type="InterPro" id="IPR036485">
    <property type="entry name" value="Glu_synth_asu_C_sf"/>
</dbReference>
<dbReference type="InterPro" id="IPR050711">
    <property type="entry name" value="ET-N_metabolism_enzyme"/>
</dbReference>
<evidence type="ECO:0000256" key="13">
    <source>
        <dbReference type="ARBA" id="ARBA00023014"/>
    </source>
</evidence>
<dbReference type="PROSITE" id="PS51278">
    <property type="entry name" value="GATASE_TYPE_2"/>
    <property type="match status" value="1"/>
</dbReference>
<dbReference type="Gene3D" id="2.160.20.60">
    <property type="entry name" value="Glutamate synthase, alpha subunit, C-terminal domain"/>
    <property type="match status" value="1"/>
</dbReference>
<comment type="cofactor">
    <cofactor evidence="1">
        <name>FMN</name>
        <dbReference type="ChEBI" id="CHEBI:58210"/>
    </cofactor>
</comment>
<evidence type="ECO:0000256" key="14">
    <source>
        <dbReference type="ARBA" id="ARBA00023164"/>
    </source>
</evidence>
<evidence type="ECO:0000256" key="10">
    <source>
        <dbReference type="ARBA" id="ARBA00022962"/>
    </source>
</evidence>
<dbReference type="CDD" id="cd02808">
    <property type="entry name" value="GltS_FMN"/>
    <property type="match status" value="1"/>
</dbReference>
<keyword evidence="11 18" id="KW-0560">Oxidoreductase</keyword>
<comment type="cofactor">
    <cofactor evidence="3">
        <name>FAD</name>
        <dbReference type="ChEBI" id="CHEBI:57692"/>
    </cofactor>
</comment>
<name>E6U7R9_ETHHY</name>
<dbReference type="Gene3D" id="3.60.20.10">
    <property type="entry name" value="Glutamine Phosphoribosylpyrophosphate, subunit 1, domain 1"/>
    <property type="match status" value="1"/>
</dbReference>
<dbReference type="Pfam" id="PF00310">
    <property type="entry name" value="GATase_2"/>
    <property type="match status" value="1"/>
</dbReference>
<keyword evidence="15" id="KW-0003">3Fe-4S</keyword>
<evidence type="ECO:0000256" key="5">
    <source>
        <dbReference type="ARBA" id="ARBA00022605"/>
    </source>
</evidence>
<organism evidence="18 19">
    <name type="scientific">Ethanoligenens harbinense (strain DSM 18485 / JCM 12961 / CGMCC 1.5033 / YUAN-3)</name>
    <dbReference type="NCBI Taxonomy" id="663278"/>
    <lineage>
        <taxon>Bacteria</taxon>
        <taxon>Bacillati</taxon>
        <taxon>Bacillota</taxon>
        <taxon>Clostridia</taxon>
        <taxon>Eubacteriales</taxon>
        <taxon>Oscillospiraceae</taxon>
        <taxon>Ethanoligenens</taxon>
    </lineage>
</organism>
<keyword evidence="9" id="KW-0274">FAD</keyword>
<dbReference type="FunFam" id="3.20.20.70:FF:000053">
    <property type="entry name" value="Glutamate synthase large subunit"/>
    <property type="match status" value="1"/>
</dbReference>
<dbReference type="InterPro" id="IPR017932">
    <property type="entry name" value="GATase_2_dom"/>
</dbReference>
<dbReference type="Gene3D" id="3.20.20.70">
    <property type="entry name" value="Aldolase class I"/>
    <property type="match status" value="2"/>
</dbReference>
<protein>
    <submittedName>
        <fullName evidence="18">Glutamate synthase (Ferredoxin)</fullName>
        <ecNumber evidence="18">1.4.7.1</ecNumber>
    </submittedName>
</protein>
<dbReference type="EC" id="1.4.7.1" evidence="18"/>
<dbReference type="InterPro" id="IPR002489">
    <property type="entry name" value="Glu_synth_asu_C"/>
</dbReference>
<dbReference type="GO" id="GO:0016041">
    <property type="term" value="F:glutamate synthase (ferredoxin) activity"/>
    <property type="evidence" value="ECO:0007669"/>
    <property type="project" value="UniProtKB-EC"/>
</dbReference>
<keyword evidence="13" id="KW-0411">Iron-sulfur</keyword>
<dbReference type="HOGENOM" id="CLU_000422_8_2_9"/>
<dbReference type="PANTHER" id="PTHR11938">
    <property type="entry name" value="FAD NADPH DEHYDROGENASE/OXIDOREDUCTASE"/>
    <property type="match status" value="1"/>
</dbReference>
<evidence type="ECO:0000256" key="12">
    <source>
        <dbReference type="ARBA" id="ARBA00023004"/>
    </source>
</evidence>
<sequence>MRDASHMKNFINIQKQGLYDPAFEHDACGIGLLANIKGKKSNELLRQSLSVLCNLAHRGGVGSEPNSGDGAGVLLQLPHAFFKKVCTGFELPAAGDYGVGMLFMPRDVETQKGISGRFETITAEEGLSLLGWRDVPVDPSTLGETAVASMPFMRQVFVARGKVAPGMAFERALYIARRRLEKDAAAAYPGQGFYVASFSSATIVYKGMLTPEQVGAFYPDLHDDAMETAIALVHSRYSTNTFPSWNRAHPNRYLIHNGEINTLCGNVNFMNARESMLQSDVYGGALPKVLPIINPDGSDSAMFDNTVEFLHMGGMPLHRIMMLMIPEPWDGHESMSAEKKAFYEYQSCLMEPWDGPVAMGFTDGVRVGAVLDRNGLRPARYTVTTDDFIVLSSETGVLDIPPEKVVKKERLHPGRMLLIDTEAGRILTDEEIKNEAAREKPYAEILAENLVKQDALPKAETSPQALRFPLEQLQKAFGYTYEDLRTIITPLARDGADPVGAMGNDIPLAVLSEKPQLLYEYFKQLFAQVTNPPIDALREAVITSSKVLLGSEGNLLDPTPASARRVQLDSPFIDNAALASLRELSVDGLRAVTLPIVFHAAEGGAGLKTAMDNLCEVAKDAVRKGVNILILSDRGVNKKHAAIPALLAVAGLHHFLVREKLRCNTSIVLESGEPHEVHHFATLLGYGVSAVNPYLALESVAHLVESGFLTGKTVEEAQAKYLKGVTKGVIKVLSKMGISTIQSYQGAQIFEALGLEKPFIDQYFTGTPSRVGGIGLDGVATEAAARHAFGFPAGGVPDDGLESGGKYQYRHDGEYHLYNPLTIHALQEACRAGDFKKFKEYTALINGEAEKLCTLRGLLKFKPGKPIPLDEVESVESLCARFKTGAMSFGSISKEAHEAMAVAMNRIGGKSNTGEGGENPARFIPEANGDSRCSAIKQVASGRFGVTSNYLVHAQEIQIKMAQGAKPGEGGQLPGRKVYPWVAKVRYSTPGVGLISPPPHHDIYSIEDLKELIHDLKNANPDARISVKLVAETGVGTVAAGVAKALADVILISGYDGGTGASPRTSTRHAGLPWELGLAETHQTLVLNDLRSRVVVETDGKLMTGRDVAIAALLGAEEFGFATAPLVTLGCVMMRVCNLDTCPVGVATQNPRLRAKFAGDPQHVVNFMRFMAEDLREIMASLGFRTIEEMVGRTDMLEMDQTRGNWKTRNLDYDAILFRPKVDESVGVYHQMNQDHGLDESLDRRKLLALCAPAIEKGEKVDVRVAIQNIDRAACTILGSEITKAHGGEGLPDDTVTIHLNGSTGLSFGAFVPHGVTLDLEGDANDYIGKGLSGGKIIVRKPDAATFVPEENIIIGNVAFYGATSGEAYIGGVAGERFCVRNSGVTAVVEAVGDHGCEYMTGGRVAVLGKTGRNFAAGMSGGVAYVYDENGGFPARCNTEMVDLGPVEGEDADTLRGMLEKHAAFTGSARAKAMLADWDVALAKFVRVMPRDYERILLAIKKAEADGLSGDDAMMAAFEANFKAPAKAGVK</sequence>
<dbReference type="NCBIfam" id="NF008730">
    <property type="entry name" value="PRK11750.1"/>
    <property type="match status" value="1"/>
</dbReference>
<evidence type="ECO:0000313" key="18">
    <source>
        <dbReference type="EMBL" id="ADU28192.1"/>
    </source>
</evidence>
<dbReference type="eggNOG" id="COG0070">
    <property type="taxonomic scope" value="Bacteria"/>
</dbReference>
<evidence type="ECO:0000256" key="4">
    <source>
        <dbReference type="ARBA" id="ARBA00009716"/>
    </source>
</evidence>
<reference evidence="18 19" key="1">
    <citation type="submission" date="2010-12" db="EMBL/GenBank/DDBJ databases">
        <title>Complete sequence of Ethanoligenens harbinense YUAN-3.</title>
        <authorList>
            <person name="Lucas S."/>
            <person name="Copeland A."/>
            <person name="Lapidus A."/>
            <person name="Cheng J.-F."/>
            <person name="Bruce D."/>
            <person name="Goodwin L."/>
            <person name="Pitluck S."/>
            <person name="Chertkov O."/>
            <person name="Misra M."/>
            <person name="Detter J.C."/>
            <person name="Han C."/>
            <person name="Tapia R."/>
            <person name="Land M."/>
            <person name="Hauser L."/>
            <person name="Jeffries C."/>
            <person name="Kyrpides N."/>
            <person name="Ivanova N."/>
            <person name="Mikhailova N."/>
            <person name="Wang A."/>
            <person name="Mouttaki H."/>
            <person name="He Z."/>
            <person name="Zhou J."/>
            <person name="Hemme C.L."/>
            <person name="Woyke T."/>
        </authorList>
    </citation>
    <scope>NUCLEOTIDE SEQUENCE [LARGE SCALE GENOMIC DNA]</scope>
    <source>
        <strain evidence="19">DSM 18485 / JCM 12961 / CGMCC 1.5033 / YUAN-3</strain>
    </source>
</reference>
<dbReference type="MEROPS" id="C44.003"/>
<evidence type="ECO:0000259" key="17">
    <source>
        <dbReference type="PROSITE" id="PS51278"/>
    </source>
</evidence>
<dbReference type="GO" id="GO:0006537">
    <property type="term" value="P:glutamate biosynthetic process"/>
    <property type="evidence" value="ECO:0007669"/>
    <property type="project" value="UniProtKB-KW"/>
</dbReference>
<evidence type="ECO:0000256" key="7">
    <source>
        <dbReference type="ARBA" id="ARBA00022643"/>
    </source>
</evidence>
<dbReference type="SUPFAM" id="SSF69336">
    <property type="entry name" value="Alpha subunit of glutamate synthase, C-terminal domain"/>
    <property type="match status" value="1"/>
</dbReference>
<evidence type="ECO:0000256" key="2">
    <source>
        <dbReference type="ARBA" id="ARBA00001927"/>
    </source>
</evidence>
<comment type="similarity">
    <text evidence="4">Belongs to the glutamate synthase family.</text>
</comment>
<evidence type="ECO:0000256" key="3">
    <source>
        <dbReference type="ARBA" id="ARBA00001974"/>
    </source>
</evidence>
<dbReference type="Pfam" id="PF01493">
    <property type="entry name" value="GXGXG"/>
    <property type="match status" value="1"/>
</dbReference>
<evidence type="ECO:0000256" key="1">
    <source>
        <dbReference type="ARBA" id="ARBA00001917"/>
    </source>
</evidence>
<keyword evidence="7" id="KW-0288">FMN</keyword>
<dbReference type="InterPro" id="IPR013785">
    <property type="entry name" value="Aldolase_TIM"/>
</dbReference>
<keyword evidence="14" id="KW-0314">Glutamate biosynthesis</keyword>
<dbReference type="GO" id="GO:0046872">
    <property type="term" value="F:metal ion binding"/>
    <property type="evidence" value="ECO:0007669"/>
    <property type="project" value="UniProtKB-KW"/>
</dbReference>
<accession>E6U7R9</accession>
<dbReference type="Pfam" id="PF01645">
    <property type="entry name" value="Glu_synthase"/>
    <property type="match status" value="1"/>
</dbReference>
<dbReference type="STRING" id="663278.Ethha_2699"/>
<keyword evidence="5" id="KW-0028">Amino-acid biosynthesis</keyword>
<keyword evidence="10" id="KW-0315">Glutamine amidotransferase</keyword>
<dbReference type="PANTHER" id="PTHR11938:SF133">
    <property type="entry name" value="GLUTAMATE SYNTHASE (NADH)"/>
    <property type="match status" value="1"/>
</dbReference>
<dbReference type="SUPFAM" id="SSF56235">
    <property type="entry name" value="N-terminal nucleophile aminohydrolases (Ntn hydrolases)"/>
    <property type="match status" value="1"/>
</dbReference>
<comment type="cofactor">
    <cofactor evidence="2">
        <name>[3Fe-4S] cluster</name>
        <dbReference type="ChEBI" id="CHEBI:21137"/>
    </cofactor>
</comment>
<dbReference type="FunFam" id="3.60.20.10:FF:000001">
    <property type="entry name" value="Glutamate synthase, large subunit"/>
    <property type="match status" value="1"/>
</dbReference>
<proteinExistence type="inferred from homology"/>
<dbReference type="eggNOG" id="COG0067">
    <property type="taxonomic scope" value="Bacteria"/>
</dbReference>
<gene>
    <name evidence="18" type="ordered locus">Ethha_2699</name>
</gene>
<dbReference type="CDD" id="cd00982">
    <property type="entry name" value="gltB_C"/>
    <property type="match status" value="1"/>
</dbReference>
<dbReference type="InterPro" id="IPR002932">
    <property type="entry name" value="Glu_synthdom"/>
</dbReference>
<evidence type="ECO:0000256" key="9">
    <source>
        <dbReference type="ARBA" id="ARBA00022827"/>
    </source>
</evidence>
<dbReference type="Proteomes" id="UP000001551">
    <property type="component" value="Chromosome"/>
</dbReference>
<dbReference type="InterPro" id="IPR029055">
    <property type="entry name" value="Ntn_hydrolases_N"/>
</dbReference>
<dbReference type="FunFam" id="2.160.20.60:FF:000001">
    <property type="entry name" value="Glutamate synthase, large subunit"/>
    <property type="match status" value="1"/>
</dbReference>
<dbReference type="GO" id="GO:0051538">
    <property type="term" value="F:3 iron, 4 sulfur cluster binding"/>
    <property type="evidence" value="ECO:0007669"/>
    <property type="project" value="UniProtKB-KW"/>
</dbReference>
<dbReference type="CDD" id="cd00713">
    <property type="entry name" value="GltS"/>
    <property type="match status" value="1"/>
</dbReference>
<dbReference type="KEGG" id="eha:Ethha_2699"/>
<dbReference type="Pfam" id="PF04898">
    <property type="entry name" value="Glu_syn_central"/>
    <property type="match status" value="1"/>
</dbReference>
<keyword evidence="6" id="KW-0285">Flavoprotein</keyword>
<keyword evidence="12" id="KW-0408">Iron</keyword>
<dbReference type="EMBL" id="CP002400">
    <property type="protein sequence ID" value="ADU28192.1"/>
    <property type="molecule type" value="Genomic_DNA"/>
</dbReference>
<evidence type="ECO:0000256" key="15">
    <source>
        <dbReference type="ARBA" id="ARBA00023291"/>
    </source>
</evidence>
<dbReference type="GO" id="GO:0019676">
    <property type="term" value="P:ammonia assimilation cycle"/>
    <property type="evidence" value="ECO:0007669"/>
    <property type="project" value="TreeGrafter"/>
</dbReference>
<dbReference type="InterPro" id="IPR006982">
    <property type="entry name" value="Glu_synth_centr_N"/>
</dbReference>
<keyword evidence="8" id="KW-0479">Metal-binding</keyword>
<feature type="domain" description="Glutamine amidotransferase type-2" evidence="17">
    <location>
        <begin position="28"/>
        <end position="422"/>
    </location>
</feature>
<dbReference type="FunFam" id="3.20.20.70:FF:000031">
    <property type="entry name" value="Glutamate synthase 1 [NADH]"/>
    <property type="match status" value="1"/>
</dbReference>
<comment type="pathway">
    <text evidence="16">Amino-acid biosynthesis.</text>
</comment>
<evidence type="ECO:0000256" key="11">
    <source>
        <dbReference type="ARBA" id="ARBA00023002"/>
    </source>
</evidence>
<evidence type="ECO:0000256" key="8">
    <source>
        <dbReference type="ARBA" id="ARBA00022723"/>
    </source>
</evidence>
<dbReference type="SUPFAM" id="SSF51395">
    <property type="entry name" value="FMN-linked oxidoreductases"/>
    <property type="match status" value="1"/>
</dbReference>
<evidence type="ECO:0000256" key="6">
    <source>
        <dbReference type="ARBA" id="ARBA00022630"/>
    </source>
</evidence>
<dbReference type="eggNOG" id="COG0069">
    <property type="taxonomic scope" value="Bacteria"/>
</dbReference>
<evidence type="ECO:0000313" key="19">
    <source>
        <dbReference type="Proteomes" id="UP000001551"/>
    </source>
</evidence>
<keyword evidence="19" id="KW-1185">Reference proteome</keyword>